<evidence type="ECO:0000259" key="3">
    <source>
        <dbReference type="Pfam" id="PF12849"/>
    </source>
</evidence>
<keyword evidence="1 2" id="KW-0732">Signal</keyword>
<dbReference type="EMBL" id="PCVY01000018">
    <property type="protein sequence ID" value="PIQ87153.1"/>
    <property type="molecule type" value="Genomic_DNA"/>
</dbReference>
<accession>A0A2H0LRT6</accession>
<name>A0A2H0LRT6_9BACT</name>
<feature type="chain" id="PRO_5013567600" evidence="2">
    <location>
        <begin position="22"/>
        <end position="282"/>
    </location>
</feature>
<gene>
    <name evidence="4" type="ORF">COV74_02025</name>
</gene>
<reference evidence="4 5" key="1">
    <citation type="submission" date="2017-09" db="EMBL/GenBank/DDBJ databases">
        <title>Depth-based differentiation of microbial function through sediment-hosted aquifers and enrichment of novel symbionts in the deep terrestrial subsurface.</title>
        <authorList>
            <person name="Probst A.J."/>
            <person name="Ladd B."/>
            <person name="Jarett J.K."/>
            <person name="Geller-Mcgrath D.E."/>
            <person name="Sieber C.M."/>
            <person name="Emerson J.B."/>
            <person name="Anantharaman K."/>
            <person name="Thomas B.C."/>
            <person name="Malmstrom R."/>
            <person name="Stieglmeier M."/>
            <person name="Klingl A."/>
            <person name="Woyke T."/>
            <person name="Ryan C.M."/>
            <person name="Banfield J.F."/>
        </authorList>
    </citation>
    <scope>NUCLEOTIDE SEQUENCE [LARGE SCALE GENOMIC DNA]</scope>
    <source>
        <strain evidence="4">CG11_big_fil_rev_8_21_14_0_20_45_26</strain>
    </source>
</reference>
<feature type="domain" description="PBP" evidence="3">
    <location>
        <begin position="20"/>
        <end position="266"/>
    </location>
</feature>
<dbReference type="PANTHER" id="PTHR30570:SF1">
    <property type="entry name" value="PHOSPHATE-BINDING PROTEIN PSTS"/>
    <property type="match status" value="1"/>
</dbReference>
<sequence>MKRFLIASLLVLMGFAGQVQANDPVKIKIQGSTTVNPVVTEAAEIMAKEKGWKILVDTQGGSSGGISALGDGLVNIGMISRPVSDEDREKYPEVDFTPHRIGLDGVALIVSKLIWESGVHAVTREQVQDLYEGRIKNWKELGGSDAPVVFYNKEPGRGTWEVFADWAYGSHKKAPFVSLPEVGANEEARSKVAGHPSAISQLSFAWAEKADRIKALSIRLSDGETVEANRQNIQSGKYPLTRPLFVVTDGEPEGEIKDFINFLKSDLGQRLVKKHGYLSISE</sequence>
<evidence type="ECO:0000256" key="2">
    <source>
        <dbReference type="SAM" id="SignalP"/>
    </source>
</evidence>
<dbReference type="AlphaFoldDB" id="A0A2H0LRT6"/>
<feature type="signal peptide" evidence="2">
    <location>
        <begin position="1"/>
        <end position="21"/>
    </location>
</feature>
<dbReference type="SUPFAM" id="SSF53850">
    <property type="entry name" value="Periplasmic binding protein-like II"/>
    <property type="match status" value="1"/>
</dbReference>
<dbReference type="Gene3D" id="3.40.190.10">
    <property type="entry name" value="Periplasmic binding protein-like II"/>
    <property type="match status" value="2"/>
</dbReference>
<dbReference type="InterPro" id="IPR024370">
    <property type="entry name" value="PBP_domain"/>
</dbReference>
<evidence type="ECO:0000313" key="5">
    <source>
        <dbReference type="Proteomes" id="UP000230859"/>
    </source>
</evidence>
<protein>
    <submittedName>
        <fullName evidence="4">ABC transporter</fullName>
    </submittedName>
</protein>
<evidence type="ECO:0000313" key="4">
    <source>
        <dbReference type="EMBL" id="PIQ87153.1"/>
    </source>
</evidence>
<evidence type="ECO:0000256" key="1">
    <source>
        <dbReference type="ARBA" id="ARBA00022729"/>
    </source>
</evidence>
<organism evidence="4 5">
    <name type="scientific">Candidatus Abzuiibacterium crystallinum</name>
    <dbReference type="NCBI Taxonomy" id="1974748"/>
    <lineage>
        <taxon>Bacteria</taxon>
        <taxon>Pseudomonadati</taxon>
        <taxon>Candidatus Omnitrophota</taxon>
        <taxon>Candidatus Abzuiibacterium</taxon>
    </lineage>
</organism>
<comment type="caution">
    <text evidence="4">The sequence shown here is derived from an EMBL/GenBank/DDBJ whole genome shotgun (WGS) entry which is preliminary data.</text>
</comment>
<dbReference type="PANTHER" id="PTHR30570">
    <property type="entry name" value="PERIPLASMIC PHOSPHATE BINDING COMPONENT OF PHOSPHATE ABC TRANSPORTER"/>
    <property type="match status" value="1"/>
</dbReference>
<dbReference type="InterPro" id="IPR050811">
    <property type="entry name" value="Phosphate_ABC_transporter"/>
</dbReference>
<dbReference type="CDD" id="cd13653">
    <property type="entry name" value="PBP2_phosphate_like_1"/>
    <property type="match status" value="1"/>
</dbReference>
<dbReference type="Pfam" id="PF12849">
    <property type="entry name" value="PBP_like_2"/>
    <property type="match status" value="1"/>
</dbReference>
<proteinExistence type="predicted"/>
<dbReference type="Proteomes" id="UP000230859">
    <property type="component" value="Unassembled WGS sequence"/>
</dbReference>